<evidence type="ECO:0000313" key="3">
    <source>
        <dbReference type="Proteomes" id="UP001321766"/>
    </source>
</evidence>
<evidence type="ECO:0000256" key="1">
    <source>
        <dbReference type="SAM" id="MobiDB-lite"/>
    </source>
</evidence>
<reference evidence="2 3" key="1">
    <citation type="journal article" date="2023" name="Microbiol. Spectr.">
        <title>Symbiosis of Carpenter Bees with Uncharacterized Lactic Acid Bacteria Showing NAD Auxotrophy.</title>
        <authorList>
            <person name="Kawasaki S."/>
            <person name="Ozawa K."/>
            <person name="Mori T."/>
            <person name="Yamamoto A."/>
            <person name="Ito M."/>
            <person name="Ohkuma M."/>
            <person name="Sakamoto M."/>
            <person name="Matsutani M."/>
        </authorList>
    </citation>
    <scope>NUCLEOTIDE SEQUENCE [LARGE SCALE GENOMIC DNA]</scope>
    <source>
        <strain evidence="2 3">Kim37-2</strain>
    </source>
</reference>
<proteinExistence type="predicted"/>
<organism evidence="2 3">
    <name type="scientific">Bombiscardovia nodaiensis</name>
    <dbReference type="NCBI Taxonomy" id="2932181"/>
    <lineage>
        <taxon>Bacteria</taxon>
        <taxon>Bacillati</taxon>
        <taxon>Actinomycetota</taxon>
        <taxon>Actinomycetes</taxon>
        <taxon>Bifidobacteriales</taxon>
        <taxon>Bifidobacteriaceae</taxon>
        <taxon>Bombiscardovia</taxon>
    </lineage>
</organism>
<feature type="region of interest" description="Disordered" evidence="1">
    <location>
        <begin position="1"/>
        <end position="35"/>
    </location>
</feature>
<gene>
    <name evidence="2" type="ORF">KIM372_05280</name>
</gene>
<name>A0ABN6SBV9_9BIFI</name>
<protein>
    <submittedName>
        <fullName evidence="2">Uncharacterized protein</fullName>
    </submittedName>
</protein>
<keyword evidence="3" id="KW-1185">Reference proteome</keyword>
<evidence type="ECO:0000313" key="2">
    <source>
        <dbReference type="EMBL" id="BDR52621.1"/>
    </source>
</evidence>
<feature type="region of interest" description="Disordered" evidence="1">
    <location>
        <begin position="49"/>
        <end position="71"/>
    </location>
</feature>
<dbReference type="Proteomes" id="UP001321766">
    <property type="component" value="Chromosome"/>
</dbReference>
<dbReference type="EMBL" id="AP026798">
    <property type="protein sequence ID" value="BDR52621.1"/>
    <property type="molecule type" value="Genomic_DNA"/>
</dbReference>
<feature type="compositionally biased region" description="Polar residues" evidence="1">
    <location>
        <begin position="1"/>
        <end position="17"/>
    </location>
</feature>
<accession>A0ABN6SBV9</accession>
<sequence>MPNTQLPSPCNMSTLPRNTHKRNHADERILSAPTSKKAKLYQVINFYRRQAKQNKTSPEIGTSRHSRAPKK</sequence>